<gene>
    <name evidence="2" type="ORF">JEQ12_017374</name>
</gene>
<dbReference type="AlphaFoldDB" id="A0A836ADB0"/>
<evidence type="ECO:0000313" key="2">
    <source>
        <dbReference type="EMBL" id="KAG5207610.1"/>
    </source>
</evidence>
<accession>A0A836ADB0</accession>
<name>A0A836ADB0_SHEEP</name>
<comment type="caution">
    <text evidence="2">The sequence shown here is derived from an EMBL/GenBank/DDBJ whole genome shotgun (WGS) entry which is preliminary data.</text>
</comment>
<evidence type="ECO:0000313" key="3">
    <source>
        <dbReference type="Proteomes" id="UP000664991"/>
    </source>
</evidence>
<protein>
    <submittedName>
        <fullName evidence="2">Uncharacterized protein</fullName>
    </submittedName>
</protein>
<proteinExistence type="predicted"/>
<feature type="region of interest" description="Disordered" evidence="1">
    <location>
        <begin position="1"/>
        <end position="29"/>
    </location>
</feature>
<feature type="region of interest" description="Disordered" evidence="1">
    <location>
        <begin position="46"/>
        <end position="115"/>
    </location>
</feature>
<organism evidence="2 3">
    <name type="scientific">Ovis aries</name>
    <name type="common">Sheep</name>
    <dbReference type="NCBI Taxonomy" id="9940"/>
    <lineage>
        <taxon>Eukaryota</taxon>
        <taxon>Metazoa</taxon>
        <taxon>Chordata</taxon>
        <taxon>Craniata</taxon>
        <taxon>Vertebrata</taxon>
        <taxon>Euteleostomi</taxon>
        <taxon>Mammalia</taxon>
        <taxon>Eutheria</taxon>
        <taxon>Laurasiatheria</taxon>
        <taxon>Artiodactyla</taxon>
        <taxon>Ruminantia</taxon>
        <taxon>Pecora</taxon>
        <taxon>Bovidae</taxon>
        <taxon>Caprinae</taxon>
        <taxon>Ovis</taxon>
    </lineage>
</organism>
<sequence length="234" mass="25634">MGALTLASETLQSGREKRKVSAGAATPGTGFPVLCRSFRTFTEQRSRRFSAADCPKGTRNGRKIPAWHRQEQSWVSRKTETKAELRNRAQQDRPNATGSSSSSKGHHGKTQAPGRGVRQLLLEPLQQEQGRCKMQSAFGKLQENPVRGSKTSKGLKGLQKNIFSDVSDINVALVAFQQFNSNIQLLTNVPSDLMSSDALSDCAILVREAASWLITNPGHVVPVPDDWIAFASKF</sequence>
<reference evidence="2 3" key="1">
    <citation type="submission" date="2020-12" db="EMBL/GenBank/DDBJ databases">
        <title>De novo assembly of Tibetan sheep genome.</title>
        <authorList>
            <person name="Li X."/>
        </authorList>
    </citation>
    <scope>NUCLEOTIDE SEQUENCE [LARGE SCALE GENOMIC DNA]</scope>
    <source>
        <tissue evidence="2">Heart</tissue>
    </source>
</reference>
<evidence type="ECO:0000256" key="1">
    <source>
        <dbReference type="SAM" id="MobiDB-lite"/>
    </source>
</evidence>
<feature type="compositionally biased region" description="Basic and acidic residues" evidence="1">
    <location>
        <begin position="77"/>
        <end position="91"/>
    </location>
</feature>
<dbReference type="Proteomes" id="UP000664991">
    <property type="component" value="Unassembled WGS sequence"/>
</dbReference>
<dbReference type="EMBL" id="JAEMGP010000006">
    <property type="protein sequence ID" value="KAG5207610.1"/>
    <property type="molecule type" value="Genomic_DNA"/>
</dbReference>